<evidence type="ECO:0000259" key="1">
    <source>
        <dbReference type="Pfam" id="PF01636"/>
    </source>
</evidence>
<dbReference type="SUPFAM" id="SSF56112">
    <property type="entry name" value="Protein kinase-like (PK-like)"/>
    <property type="match status" value="1"/>
</dbReference>
<dbReference type="InterPro" id="IPR002575">
    <property type="entry name" value="Aminoglycoside_PTrfase"/>
</dbReference>
<name>A0A6J6HJ01_9ZZZZ</name>
<proteinExistence type="predicted"/>
<evidence type="ECO:0000313" key="2">
    <source>
        <dbReference type="EMBL" id="CAB4612493.1"/>
    </source>
</evidence>
<dbReference type="Pfam" id="PF01636">
    <property type="entry name" value="APH"/>
    <property type="match status" value="1"/>
</dbReference>
<organism evidence="2">
    <name type="scientific">freshwater metagenome</name>
    <dbReference type="NCBI Taxonomy" id="449393"/>
    <lineage>
        <taxon>unclassified sequences</taxon>
        <taxon>metagenomes</taxon>
        <taxon>ecological metagenomes</taxon>
    </lineage>
</organism>
<protein>
    <submittedName>
        <fullName evidence="2">Unannotated protein</fullName>
    </submittedName>
</protein>
<sequence>MAKAMFLSNLNFMARSPLILAALAKAAVPHLNFVDVKGLSSGTNGAFDTALLTATSGEHYVVRIANSQTAGAEQEVELRALKTLTKVDRMRLPFKITNLVGEAKDEKGNRALVFEFMYGNQTDITTVGADTALSSSIAKAIAAIHNLDTAIIEDAHLATFEPVEIVRGRVAELDRFAATGKVPSVLLSRWEQALEDTSLFRFKPTVIHGGLNGETLLTLDDQVSGVLGWSTLRVSDPAEDFAWILGSGIHELSESIIDTYRMSHNHVDDALRLRATLYSEFEFARWLMFGISKKNQEIIDEAVLMLDGLAEDVATGAVGKLVAKQVAPSVVVDDVATRPIDLPTKPNNELF</sequence>
<dbReference type="AlphaFoldDB" id="A0A6J6HJ01"/>
<gene>
    <name evidence="2" type="ORF">UFOPK1857_00503</name>
</gene>
<dbReference type="InterPro" id="IPR011009">
    <property type="entry name" value="Kinase-like_dom_sf"/>
</dbReference>
<dbReference type="Gene3D" id="3.90.1200.10">
    <property type="match status" value="1"/>
</dbReference>
<reference evidence="2" key="1">
    <citation type="submission" date="2020-05" db="EMBL/GenBank/DDBJ databases">
        <authorList>
            <person name="Chiriac C."/>
            <person name="Salcher M."/>
            <person name="Ghai R."/>
            <person name="Kavagutti S V."/>
        </authorList>
    </citation>
    <scope>NUCLEOTIDE SEQUENCE</scope>
</reference>
<dbReference type="EMBL" id="CAEZUU010000087">
    <property type="protein sequence ID" value="CAB4612493.1"/>
    <property type="molecule type" value="Genomic_DNA"/>
</dbReference>
<accession>A0A6J6HJ01</accession>
<feature type="domain" description="Aminoglycoside phosphotransferase" evidence="1">
    <location>
        <begin position="47"/>
        <end position="260"/>
    </location>
</feature>